<evidence type="ECO:0000256" key="1">
    <source>
        <dbReference type="SAM" id="SignalP"/>
    </source>
</evidence>
<accession>A0A1Z5YRE4</accession>
<protein>
    <submittedName>
        <fullName evidence="2">Uncharacterized protein</fullName>
    </submittedName>
</protein>
<evidence type="ECO:0000313" key="3">
    <source>
        <dbReference type="Proteomes" id="UP000196086"/>
    </source>
</evidence>
<dbReference type="AlphaFoldDB" id="A0A1Z5YRE4"/>
<reference evidence="2 3" key="1">
    <citation type="submission" date="2014-06" db="EMBL/GenBank/DDBJ databases">
        <authorList>
            <person name="Ju J."/>
            <person name="Zhang J."/>
        </authorList>
    </citation>
    <scope>NUCLEOTIDE SEQUENCE [LARGE SCALE GENOMIC DNA]</scope>
    <source>
        <strain evidence="2 3">DsW_47</strain>
    </source>
</reference>
<gene>
    <name evidence="2" type="ORF">HK14_15035</name>
</gene>
<dbReference type="EMBL" id="JOMQ01000081">
    <property type="protein sequence ID" value="OUI98908.1"/>
    <property type="molecule type" value="Genomic_DNA"/>
</dbReference>
<keyword evidence="1" id="KW-0732">Signal</keyword>
<dbReference type="RefSeq" id="WP_086652237.1">
    <property type="nucleotide sequence ID" value="NZ_JOMQ01000081.1"/>
</dbReference>
<feature type="signal peptide" evidence="1">
    <location>
        <begin position="1"/>
        <end position="24"/>
    </location>
</feature>
<comment type="caution">
    <text evidence="2">The sequence shown here is derived from an EMBL/GenBank/DDBJ whole genome shotgun (WGS) entry which is preliminary data.</text>
</comment>
<name>A0A1Z5YRE4_9PROT</name>
<organism evidence="2 3">
    <name type="scientific">Acetobacter cibinongensis</name>
    <dbReference type="NCBI Taxonomy" id="146475"/>
    <lineage>
        <taxon>Bacteria</taxon>
        <taxon>Pseudomonadati</taxon>
        <taxon>Pseudomonadota</taxon>
        <taxon>Alphaproteobacteria</taxon>
        <taxon>Acetobacterales</taxon>
        <taxon>Acetobacteraceae</taxon>
        <taxon>Acetobacter</taxon>
    </lineage>
</organism>
<feature type="chain" id="PRO_5012848702" evidence="1">
    <location>
        <begin position="25"/>
        <end position="142"/>
    </location>
</feature>
<proteinExistence type="predicted"/>
<sequence length="142" mass="15137">MCNVIFFRAGFFGCVLVLPVVARAAPPVPPAVTTGPHAVKTPSSLLSNFSPKNQIPLDFSSADGSTTPASAEAITVHGKKFLTLAPDQDDTYPNGRKITLPGLGKITVHLGNGDDRHDPRNGAVIGQYGTAYRQDLQDFLHR</sequence>
<dbReference type="Proteomes" id="UP000196086">
    <property type="component" value="Unassembled WGS sequence"/>
</dbReference>
<evidence type="ECO:0000313" key="2">
    <source>
        <dbReference type="EMBL" id="OUI98908.1"/>
    </source>
</evidence>